<comment type="caution">
    <text evidence="6">The sequence shown here is derived from an EMBL/GenBank/DDBJ whole genome shotgun (WGS) entry which is preliminary data.</text>
</comment>
<dbReference type="NCBIfam" id="NF033518">
    <property type="entry name" value="transpos_IS607"/>
    <property type="match status" value="1"/>
</dbReference>
<dbReference type="EMBL" id="VWPK01000029">
    <property type="protein sequence ID" value="KAA5610656.1"/>
    <property type="molecule type" value="Genomic_DNA"/>
</dbReference>
<dbReference type="AlphaFoldDB" id="A0A5M6IQU9"/>
<evidence type="ECO:0000259" key="5">
    <source>
        <dbReference type="PROSITE" id="PS51736"/>
    </source>
</evidence>
<evidence type="ECO:0000256" key="3">
    <source>
        <dbReference type="ARBA" id="ARBA00023172"/>
    </source>
</evidence>
<evidence type="ECO:0000256" key="1">
    <source>
        <dbReference type="ARBA" id="ARBA00022908"/>
    </source>
</evidence>
<gene>
    <name evidence="6" type="ORF">F1189_17935</name>
</gene>
<evidence type="ECO:0000256" key="2">
    <source>
        <dbReference type="ARBA" id="ARBA00023125"/>
    </source>
</evidence>
<dbReference type="GO" id="GO:0003677">
    <property type="term" value="F:DNA binding"/>
    <property type="evidence" value="ECO:0007669"/>
    <property type="project" value="UniProtKB-KW"/>
</dbReference>
<dbReference type="Gene3D" id="1.10.287.2170">
    <property type="match status" value="1"/>
</dbReference>
<evidence type="ECO:0000313" key="7">
    <source>
        <dbReference type="Proteomes" id="UP000325255"/>
    </source>
</evidence>
<dbReference type="GO" id="GO:0000150">
    <property type="term" value="F:DNA strand exchange activity"/>
    <property type="evidence" value="ECO:0007669"/>
    <property type="project" value="InterPro"/>
</dbReference>
<dbReference type="GO" id="GO:0015074">
    <property type="term" value="P:DNA integration"/>
    <property type="evidence" value="ECO:0007669"/>
    <property type="project" value="UniProtKB-KW"/>
</dbReference>
<keyword evidence="3" id="KW-0233">DNA recombination</keyword>
<dbReference type="FunFam" id="3.40.50.1390:FF:000002">
    <property type="entry name" value="ORF1 in transposon ISC1904"/>
    <property type="match status" value="1"/>
</dbReference>
<dbReference type="OrthoDB" id="315417at2"/>
<dbReference type="PROSITE" id="PS51736">
    <property type="entry name" value="RECOMBINASES_3"/>
    <property type="match status" value="1"/>
</dbReference>
<dbReference type="SMART" id="SM00857">
    <property type="entry name" value="Resolvase"/>
    <property type="match status" value="1"/>
</dbReference>
<evidence type="ECO:0000256" key="4">
    <source>
        <dbReference type="PROSITE-ProRule" id="PRU10137"/>
    </source>
</evidence>
<dbReference type="InterPro" id="IPR048046">
    <property type="entry name" value="Transpos_IS607"/>
</dbReference>
<dbReference type="Gene3D" id="3.40.50.1390">
    <property type="entry name" value="Resolvase, N-terminal catalytic domain"/>
    <property type="match status" value="1"/>
</dbReference>
<feature type="domain" description="Resolvase/invertase-type recombinase catalytic" evidence="5">
    <location>
        <begin position="53"/>
        <end position="190"/>
    </location>
</feature>
<dbReference type="RefSeq" id="WP_150042243.1">
    <property type="nucleotide sequence ID" value="NZ_OW485601.1"/>
</dbReference>
<dbReference type="InterPro" id="IPR006119">
    <property type="entry name" value="Resolv_N"/>
</dbReference>
<dbReference type="PANTHER" id="PTHR36172:SF1">
    <property type="entry name" value="RESOLVASE-RELATED"/>
    <property type="match status" value="1"/>
</dbReference>
<dbReference type="PANTHER" id="PTHR36172">
    <property type="match status" value="1"/>
</dbReference>
<dbReference type="InterPro" id="IPR006118">
    <property type="entry name" value="Recombinase_CS"/>
</dbReference>
<keyword evidence="2" id="KW-0238">DNA-binding</keyword>
<name>A0A5M6IQU9_9PROT</name>
<dbReference type="InterPro" id="IPR036162">
    <property type="entry name" value="Resolvase-like_N_sf"/>
</dbReference>
<protein>
    <submittedName>
        <fullName evidence="6">IS607 family transposase</fullName>
    </submittedName>
</protein>
<dbReference type="InterPro" id="IPR051491">
    <property type="entry name" value="Recombinase/Transposase-rel"/>
</dbReference>
<sequence length="190" mass="21117">MKRKVRLSQWAEQQGVSRMTAWRMAAAGELPGATRTAKGHWRVEVDDGEPAPLTVAYARVSSHDQKADLDRQIARIAEWAATANVRIDRFVREIGSGLNDRRRDLGGLLADPKVGRIVVEHRDRIAHFGVAQLERALAASGRGITVIEPKEVGDDLVRDMLDLMTCFSARLYGRRSARNRAARALDALKP</sequence>
<feature type="active site" description="O-(5'-phospho-DNA)-serine intermediate" evidence="4">
    <location>
        <position position="61"/>
    </location>
</feature>
<keyword evidence="7" id="KW-1185">Reference proteome</keyword>
<dbReference type="Proteomes" id="UP000325255">
    <property type="component" value="Unassembled WGS sequence"/>
</dbReference>
<reference evidence="6 7" key="1">
    <citation type="submission" date="2019-09" db="EMBL/GenBank/DDBJ databases">
        <title>Genome sequence of Rhodovastum atsumiense, a diverse member of the Acetobacteraceae family of non-sulfur purple photosynthetic bacteria.</title>
        <authorList>
            <person name="Meyer T."/>
            <person name="Kyndt J."/>
        </authorList>
    </citation>
    <scope>NUCLEOTIDE SEQUENCE [LARGE SCALE GENOMIC DNA]</scope>
    <source>
        <strain evidence="6 7">DSM 21279</strain>
    </source>
</reference>
<dbReference type="SUPFAM" id="SSF53041">
    <property type="entry name" value="Resolvase-like"/>
    <property type="match status" value="1"/>
</dbReference>
<accession>A0A5M6IQU9</accession>
<organism evidence="6 7">
    <name type="scientific">Rhodovastum atsumiense</name>
    <dbReference type="NCBI Taxonomy" id="504468"/>
    <lineage>
        <taxon>Bacteria</taxon>
        <taxon>Pseudomonadati</taxon>
        <taxon>Pseudomonadota</taxon>
        <taxon>Alphaproteobacteria</taxon>
        <taxon>Acetobacterales</taxon>
        <taxon>Acetobacteraceae</taxon>
        <taxon>Rhodovastum</taxon>
    </lineage>
</organism>
<evidence type="ECO:0000313" key="6">
    <source>
        <dbReference type="EMBL" id="KAA5610656.1"/>
    </source>
</evidence>
<proteinExistence type="predicted"/>
<keyword evidence="1" id="KW-0229">DNA integration</keyword>
<dbReference type="PROSITE" id="PS00397">
    <property type="entry name" value="RECOMBINASES_1"/>
    <property type="match status" value="1"/>
</dbReference>
<dbReference type="Pfam" id="PF00239">
    <property type="entry name" value="Resolvase"/>
    <property type="match status" value="1"/>
</dbReference>